<dbReference type="AlphaFoldDB" id="A0A0A2BZQ5"/>
<gene>
    <name evidence="1" type="ORF">EV03_1926</name>
</gene>
<sequence>MPNSWDQYFSHYSDWDDAHCFNVRIELKFEDEIKRLGYAEYVSFDDIYLESKYISNKTLPISKTYAKSNNEILLSFEVPYDWSIDTDWEDKALVLLGLCDEWVIDSSVEDK</sequence>
<accession>A0A0A2BZQ5</accession>
<evidence type="ECO:0000313" key="1">
    <source>
        <dbReference type="EMBL" id="KGG19541.1"/>
    </source>
</evidence>
<dbReference type="EMBL" id="JNAX01000015">
    <property type="protein sequence ID" value="KGG19541.1"/>
    <property type="molecule type" value="Genomic_DNA"/>
</dbReference>
<evidence type="ECO:0000313" key="2">
    <source>
        <dbReference type="Proteomes" id="UP000030392"/>
    </source>
</evidence>
<dbReference type="RefSeq" id="WP_036907165.1">
    <property type="nucleotide sequence ID" value="NZ_CP138967.1"/>
</dbReference>
<organism evidence="1 2">
    <name type="scientific">Prochlorococcus marinus str. PAC1</name>
    <dbReference type="NCBI Taxonomy" id="59924"/>
    <lineage>
        <taxon>Bacteria</taxon>
        <taxon>Bacillati</taxon>
        <taxon>Cyanobacteriota</taxon>
        <taxon>Cyanophyceae</taxon>
        <taxon>Synechococcales</taxon>
        <taxon>Prochlorococcaceae</taxon>
        <taxon>Prochlorococcus</taxon>
    </lineage>
</organism>
<protein>
    <submittedName>
        <fullName evidence="1">Uncharacterized protein</fullName>
    </submittedName>
</protein>
<reference evidence="2" key="1">
    <citation type="journal article" date="2014" name="Sci. Data">
        <title>Genomes of diverse isolates of the marine cyanobacterium Prochlorococcus.</title>
        <authorList>
            <person name="Biller S."/>
            <person name="Berube P."/>
            <person name="Thompson J."/>
            <person name="Kelly L."/>
            <person name="Roggensack S."/>
            <person name="Awad L."/>
            <person name="Roache-Johnson K."/>
            <person name="Ding H."/>
            <person name="Giovannoni S.J."/>
            <person name="Moore L.R."/>
            <person name="Chisholm S.W."/>
        </authorList>
    </citation>
    <scope>NUCLEOTIDE SEQUENCE [LARGE SCALE GENOMIC DNA]</scope>
    <source>
        <strain evidence="2">PAC1</strain>
    </source>
</reference>
<proteinExistence type="predicted"/>
<name>A0A0A2BZQ5_PROMR</name>
<dbReference type="Proteomes" id="UP000030392">
    <property type="component" value="Unassembled WGS sequence"/>
</dbReference>
<comment type="caution">
    <text evidence="1">The sequence shown here is derived from an EMBL/GenBank/DDBJ whole genome shotgun (WGS) entry which is preliminary data.</text>
</comment>